<organism evidence="2 3">
    <name type="scientific">Dermatophagoides pteronyssinus</name>
    <name type="common">European house dust mite</name>
    <dbReference type="NCBI Taxonomy" id="6956"/>
    <lineage>
        <taxon>Eukaryota</taxon>
        <taxon>Metazoa</taxon>
        <taxon>Ecdysozoa</taxon>
        <taxon>Arthropoda</taxon>
        <taxon>Chelicerata</taxon>
        <taxon>Arachnida</taxon>
        <taxon>Acari</taxon>
        <taxon>Acariformes</taxon>
        <taxon>Sarcoptiformes</taxon>
        <taxon>Astigmata</taxon>
        <taxon>Psoroptidia</taxon>
        <taxon>Analgoidea</taxon>
        <taxon>Pyroglyphidae</taxon>
        <taxon>Dermatophagoidinae</taxon>
        <taxon>Dermatophagoides</taxon>
    </lineage>
</organism>
<proteinExistence type="predicted"/>
<dbReference type="OrthoDB" id="1028014at2759"/>
<dbReference type="Pfam" id="PF00856">
    <property type="entry name" value="SET"/>
    <property type="match status" value="1"/>
</dbReference>
<keyword evidence="2" id="KW-1185">Reference proteome</keyword>
<feature type="non-terminal residue" evidence="3">
    <location>
        <position position="1"/>
    </location>
</feature>
<dbReference type="KEGG" id="dpte:113796867"/>
<dbReference type="GO" id="GO:0005634">
    <property type="term" value="C:nucleus"/>
    <property type="evidence" value="ECO:0007669"/>
    <property type="project" value="TreeGrafter"/>
</dbReference>
<dbReference type="GO" id="GO:0008170">
    <property type="term" value="F:N-methyltransferase activity"/>
    <property type="evidence" value="ECO:0007669"/>
    <property type="project" value="UniProtKB-ARBA"/>
</dbReference>
<feature type="domain" description="SET" evidence="1">
    <location>
        <begin position="131"/>
        <end position="175"/>
    </location>
</feature>
<dbReference type="PANTHER" id="PTHR12197:SF251">
    <property type="entry name" value="EG:BACR7C10.4 PROTEIN"/>
    <property type="match status" value="1"/>
</dbReference>
<reference evidence="3" key="1">
    <citation type="submission" date="2025-08" db="UniProtKB">
        <authorList>
            <consortium name="RefSeq"/>
        </authorList>
    </citation>
    <scope>IDENTIFICATION</scope>
    <source>
        <strain evidence="3">Airmid</strain>
    </source>
</reference>
<gene>
    <name evidence="3" type="primary">LOC113796867</name>
</gene>
<dbReference type="SUPFAM" id="SSF82199">
    <property type="entry name" value="SET domain"/>
    <property type="match status" value="1"/>
</dbReference>
<dbReference type="InterPro" id="IPR001214">
    <property type="entry name" value="SET_dom"/>
</dbReference>
<dbReference type="GO" id="GO:0008757">
    <property type="term" value="F:S-adenosylmethionine-dependent methyltransferase activity"/>
    <property type="evidence" value="ECO:0007669"/>
    <property type="project" value="UniProtKB-ARBA"/>
</dbReference>
<name>A0A6P6YDJ2_DERPT</name>
<evidence type="ECO:0000259" key="1">
    <source>
        <dbReference type="Pfam" id="PF00856"/>
    </source>
</evidence>
<dbReference type="InterPro" id="IPR046341">
    <property type="entry name" value="SET_dom_sf"/>
</dbReference>
<dbReference type="GO" id="GO:0008276">
    <property type="term" value="F:protein methyltransferase activity"/>
    <property type="evidence" value="ECO:0007669"/>
    <property type="project" value="UniProtKB-ARBA"/>
</dbReference>
<dbReference type="PANTHER" id="PTHR12197">
    <property type="entry name" value="HISTONE-LYSINE N-METHYLTRANSFERASE SMYD"/>
    <property type="match status" value="1"/>
</dbReference>
<dbReference type="InParanoid" id="A0A6P6YDJ2"/>
<dbReference type="InterPro" id="IPR050869">
    <property type="entry name" value="H3K4_H4K5_MeTrfase"/>
</dbReference>
<dbReference type="Proteomes" id="UP000515146">
    <property type="component" value="Unplaced"/>
</dbReference>
<protein>
    <submittedName>
        <fullName evidence="3">Uncharacterized protein LOC113796867</fullName>
    </submittedName>
</protein>
<dbReference type="Gene3D" id="6.10.140.2220">
    <property type="match status" value="1"/>
</dbReference>
<dbReference type="AlphaFoldDB" id="A0A6P6YDJ2"/>
<evidence type="ECO:0000313" key="2">
    <source>
        <dbReference type="Proteomes" id="UP000515146"/>
    </source>
</evidence>
<dbReference type="Gene3D" id="1.10.220.160">
    <property type="match status" value="1"/>
</dbReference>
<evidence type="ECO:0000313" key="3">
    <source>
        <dbReference type="RefSeq" id="XP_027202956.1"/>
    </source>
</evidence>
<dbReference type="Gene3D" id="2.170.270.10">
    <property type="entry name" value="SET domain"/>
    <property type="match status" value="1"/>
</dbReference>
<dbReference type="RefSeq" id="XP_027202956.1">
    <property type="nucleotide sequence ID" value="XM_027347155.1"/>
</dbReference>
<sequence>KECQQKDWIQHKFECKIYKKKFDQLYAIGKSDDLYFRFVLRLYLYLKHNSEIFYERHKLLNDENSAVCLDDIIKQNFPSKYDPMNFCRFTYMRERFLLLKIEYDPVRIALCHKIFRVYGIEIFNYEMKEIGLGLYIAESQLKHSCLSNAKTLFNGSQIVMRATSPIKSGEQITVNNFTFFKAMLLFESWTESIMFNNFSYICKECVIENQIHSMREFLQLGSQIMSVDLEFDLEEKYRICEKFLSMINEFCSECHLGLILHKILMLDIYVNIHDDAKELSAAELAKQLKITLPAVYNEIFENIYFNREEEADVTVMKALANIEFNVKN</sequence>
<accession>A0A6P6YDJ2</accession>